<organism evidence="4 5">
    <name type="scientific">Achromobacter aegrifaciens</name>
    <dbReference type="NCBI Taxonomy" id="1287736"/>
    <lineage>
        <taxon>Bacteria</taxon>
        <taxon>Pseudomonadati</taxon>
        <taxon>Pseudomonadota</taxon>
        <taxon>Betaproteobacteria</taxon>
        <taxon>Burkholderiales</taxon>
        <taxon>Alcaligenaceae</taxon>
        <taxon>Achromobacter</taxon>
    </lineage>
</organism>
<name>A0AAD2IZG7_ACHAE</name>
<dbReference type="InterPro" id="IPR002818">
    <property type="entry name" value="DJ-1/PfpI"/>
</dbReference>
<evidence type="ECO:0000256" key="1">
    <source>
        <dbReference type="ARBA" id="ARBA00023015"/>
    </source>
</evidence>
<gene>
    <name evidence="4" type="ORF">ERS370000_02542</name>
</gene>
<keyword evidence="2" id="KW-0804">Transcription</keyword>
<dbReference type="InterPro" id="IPR029062">
    <property type="entry name" value="Class_I_gatase-like"/>
</dbReference>
<dbReference type="GO" id="GO:0003700">
    <property type="term" value="F:DNA-binding transcription factor activity"/>
    <property type="evidence" value="ECO:0007669"/>
    <property type="project" value="InterPro"/>
</dbReference>
<keyword evidence="1" id="KW-0805">Transcription regulation</keyword>
<dbReference type="Pfam" id="PF00165">
    <property type="entry name" value="HTH_AraC"/>
    <property type="match status" value="1"/>
</dbReference>
<dbReference type="InterPro" id="IPR052158">
    <property type="entry name" value="INH-QAR"/>
</dbReference>
<sequence length="301" mass="33368">MRVQFVLYDGFQPLDLAGPWQAFSSANEEAGRKLYRLGTIAATPLVSTWEQGLRMQVDGTFADDGDERLDMMFVPGGPGADFAGAHGETRAWLRRRDATAGRTCSVCTGAFVLAAAGLLDGRAVTTHWRSADRLRQLHPALRVEDDRIYVESGKYWTSAGVTAGIDLALALIERDFGADLSQRVARRLVVFMRRNGDQRQYSQALRLQDRVAAPFRDLVEKIEAQLSARWSVDDMADACQMSRRTFQRKFAAHFGVAPTEVLKRLRLERAQALAASGKVSRKEMAREFAIHAPPQGTAPQA</sequence>
<dbReference type="AlphaFoldDB" id="A0AAD2IZG7"/>
<reference evidence="4 5" key="1">
    <citation type="submission" date="2015-09" db="EMBL/GenBank/DDBJ databases">
        <authorList>
            <consortium name="Pathogen Informatics"/>
        </authorList>
    </citation>
    <scope>NUCLEOTIDE SEQUENCE [LARGE SCALE GENOMIC DNA]</scope>
    <source>
        <strain evidence="4 5">2789STDY5608625</strain>
    </source>
</reference>
<evidence type="ECO:0000259" key="3">
    <source>
        <dbReference type="PROSITE" id="PS01124"/>
    </source>
</evidence>
<accession>A0AAD2IZG7</accession>
<protein>
    <submittedName>
        <fullName evidence="4">Transcriptional activator FtrA</fullName>
    </submittedName>
</protein>
<evidence type="ECO:0000313" key="4">
    <source>
        <dbReference type="EMBL" id="CUJ06199.1"/>
    </source>
</evidence>
<comment type="caution">
    <text evidence="4">The sequence shown here is derived from an EMBL/GenBank/DDBJ whole genome shotgun (WGS) entry which is preliminary data.</text>
</comment>
<dbReference type="Pfam" id="PF01965">
    <property type="entry name" value="DJ-1_PfpI"/>
    <property type="match status" value="1"/>
</dbReference>
<proteinExistence type="predicted"/>
<dbReference type="EMBL" id="CYTK01000004">
    <property type="protein sequence ID" value="CUJ06199.1"/>
    <property type="molecule type" value="Genomic_DNA"/>
</dbReference>
<dbReference type="PANTHER" id="PTHR43130">
    <property type="entry name" value="ARAC-FAMILY TRANSCRIPTIONAL REGULATOR"/>
    <property type="match status" value="1"/>
</dbReference>
<dbReference type="CDD" id="cd03137">
    <property type="entry name" value="GATase1_AraC_1"/>
    <property type="match status" value="1"/>
</dbReference>
<feature type="domain" description="HTH araC/xylS-type" evidence="3">
    <location>
        <begin position="216"/>
        <end position="290"/>
    </location>
</feature>
<dbReference type="Proteomes" id="UP000044098">
    <property type="component" value="Unassembled WGS sequence"/>
</dbReference>
<dbReference type="InterPro" id="IPR009057">
    <property type="entry name" value="Homeodomain-like_sf"/>
</dbReference>
<dbReference type="InterPro" id="IPR018060">
    <property type="entry name" value="HTH_AraC"/>
</dbReference>
<dbReference type="SMART" id="SM00342">
    <property type="entry name" value="HTH_ARAC"/>
    <property type="match status" value="1"/>
</dbReference>
<evidence type="ECO:0000256" key="2">
    <source>
        <dbReference type="ARBA" id="ARBA00023163"/>
    </source>
</evidence>
<dbReference type="PANTHER" id="PTHR43130:SF3">
    <property type="entry name" value="HTH-TYPE TRANSCRIPTIONAL REGULATOR RV1931C"/>
    <property type="match status" value="1"/>
</dbReference>
<dbReference type="SUPFAM" id="SSF52317">
    <property type="entry name" value="Class I glutamine amidotransferase-like"/>
    <property type="match status" value="1"/>
</dbReference>
<evidence type="ECO:0000313" key="5">
    <source>
        <dbReference type="Proteomes" id="UP000044098"/>
    </source>
</evidence>
<dbReference type="PROSITE" id="PS01124">
    <property type="entry name" value="HTH_ARAC_FAMILY_2"/>
    <property type="match status" value="1"/>
</dbReference>
<dbReference type="Gene3D" id="1.10.10.60">
    <property type="entry name" value="Homeodomain-like"/>
    <property type="match status" value="1"/>
</dbReference>
<dbReference type="SUPFAM" id="SSF46689">
    <property type="entry name" value="Homeodomain-like"/>
    <property type="match status" value="1"/>
</dbReference>
<dbReference type="Gene3D" id="3.40.50.880">
    <property type="match status" value="1"/>
</dbReference>
<dbReference type="GO" id="GO:0043565">
    <property type="term" value="F:sequence-specific DNA binding"/>
    <property type="evidence" value="ECO:0007669"/>
    <property type="project" value="InterPro"/>
</dbReference>